<sequence length="322" mass="35311">MQANRFGALKTPAFGLGFFFRIVGTASMAALFLVCTPSGAHESSESGAGIPVISSHFKAPSGIDIRVVQTTVNQFALATDGTHQVDILDPQGRAFIRLREGKVQADLNAAAWFRAQQPGGGKVPALLMAKKDLPPQWSTVAEQTGYGWYDKRLVDDPPKPFKLSLRVDGKRIVVPVAVSSKPVMHGFWQPEVTQSPDTELTAMIPGVSGSIILLSRPINSEKTLQVLDDQGQAFIELRKDGVWVNQHHKWFDQLKLYGKTGGPEDWIKVNQGHTVTYQDPRIQASWPDNHKETGHWSIPVVIDGNTTPGTVSGEVHWQAVKH</sequence>
<evidence type="ECO:0000313" key="2">
    <source>
        <dbReference type="EMBL" id="GLR27149.1"/>
    </source>
</evidence>
<proteinExistence type="predicted"/>
<evidence type="ECO:0000256" key="1">
    <source>
        <dbReference type="SAM" id="Phobius"/>
    </source>
</evidence>
<accession>A0ABQ5YSM9</accession>
<dbReference type="RefSeq" id="WP_284281880.1">
    <property type="nucleotide sequence ID" value="NZ_BSOJ01000028.1"/>
</dbReference>
<name>A0ABQ5YSM9_9BURK</name>
<reference evidence="3" key="1">
    <citation type="journal article" date="2019" name="Int. J. Syst. Evol. Microbiol.">
        <title>The Global Catalogue of Microorganisms (GCM) 10K type strain sequencing project: providing services to taxonomists for standard genome sequencing and annotation.</title>
        <authorList>
            <consortium name="The Broad Institute Genomics Platform"/>
            <consortium name="The Broad Institute Genome Sequencing Center for Infectious Disease"/>
            <person name="Wu L."/>
            <person name="Ma J."/>
        </authorList>
    </citation>
    <scope>NUCLEOTIDE SEQUENCE [LARGE SCALE GENOMIC DNA]</scope>
    <source>
        <strain evidence="3">NBRC 105857</strain>
    </source>
</reference>
<dbReference type="EMBL" id="BSOJ01000028">
    <property type="protein sequence ID" value="GLR27149.1"/>
    <property type="molecule type" value="Genomic_DNA"/>
</dbReference>
<evidence type="ECO:0000313" key="3">
    <source>
        <dbReference type="Proteomes" id="UP001156664"/>
    </source>
</evidence>
<dbReference type="Proteomes" id="UP001156664">
    <property type="component" value="Unassembled WGS sequence"/>
</dbReference>
<keyword evidence="3" id="KW-1185">Reference proteome</keyword>
<organism evidence="2 3">
    <name type="scientific">Limnobacter litoralis</name>
    <dbReference type="NCBI Taxonomy" id="481366"/>
    <lineage>
        <taxon>Bacteria</taxon>
        <taxon>Pseudomonadati</taxon>
        <taxon>Pseudomonadota</taxon>
        <taxon>Betaproteobacteria</taxon>
        <taxon>Burkholderiales</taxon>
        <taxon>Burkholderiaceae</taxon>
        <taxon>Limnobacter</taxon>
    </lineage>
</organism>
<protein>
    <submittedName>
        <fullName evidence="2">Uncharacterized protein</fullName>
    </submittedName>
</protein>
<keyword evidence="1" id="KW-1133">Transmembrane helix</keyword>
<keyword evidence="1" id="KW-0812">Transmembrane</keyword>
<keyword evidence="1" id="KW-0472">Membrane</keyword>
<feature type="transmembrane region" description="Helical" evidence="1">
    <location>
        <begin position="12"/>
        <end position="34"/>
    </location>
</feature>
<comment type="caution">
    <text evidence="2">The sequence shown here is derived from an EMBL/GenBank/DDBJ whole genome shotgun (WGS) entry which is preliminary data.</text>
</comment>
<gene>
    <name evidence="2" type="ORF">GCM10007875_22400</name>
</gene>